<dbReference type="InterPro" id="IPR026856">
    <property type="entry name" value="Sialidase_fam"/>
</dbReference>
<evidence type="ECO:0000256" key="2">
    <source>
        <dbReference type="ARBA" id="ARBA00009348"/>
    </source>
</evidence>
<dbReference type="Proteomes" id="UP000612808">
    <property type="component" value="Unassembled WGS sequence"/>
</dbReference>
<dbReference type="CDD" id="cd15482">
    <property type="entry name" value="Sialidase_non-viral"/>
    <property type="match status" value="1"/>
</dbReference>
<dbReference type="AlphaFoldDB" id="A0A8J3NEU4"/>
<dbReference type="InterPro" id="IPR011040">
    <property type="entry name" value="Sialidase"/>
</dbReference>
<name>A0A8J3NEU4_9ACTN</name>
<comment type="caution">
    <text evidence="6">The sequence shown here is derived from an EMBL/GenBank/DDBJ whole genome shotgun (WGS) entry which is preliminary data.</text>
</comment>
<dbReference type="InterPro" id="IPR036278">
    <property type="entry name" value="Sialidase_sf"/>
</dbReference>
<dbReference type="Gene3D" id="2.120.10.10">
    <property type="match status" value="1"/>
</dbReference>
<dbReference type="PANTHER" id="PTHR10628:SF30">
    <property type="entry name" value="EXO-ALPHA-SIALIDASE"/>
    <property type="match status" value="1"/>
</dbReference>
<evidence type="ECO:0000313" key="6">
    <source>
        <dbReference type="EMBL" id="GID12989.1"/>
    </source>
</evidence>
<proteinExistence type="inferred from homology"/>
<organism evidence="6 7">
    <name type="scientific">Actinocatenispora rupis</name>
    <dbReference type="NCBI Taxonomy" id="519421"/>
    <lineage>
        <taxon>Bacteria</taxon>
        <taxon>Bacillati</taxon>
        <taxon>Actinomycetota</taxon>
        <taxon>Actinomycetes</taxon>
        <taxon>Micromonosporales</taxon>
        <taxon>Micromonosporaceae</taxon>
        <taxon>Actinocatenispora</taxon>
    </lineage>
</organism>
<dbReference type="EC" id="3.2.1.18" evidence="3"/>
<keyword evidence="7" id="KW-1185">Reference proteome</keyword>
<dbReference type="Pfam" id="PF13088">
    <property type="entry name" value="BNR_2"/>
    <property type="match status" value="1"/>
</dbReference>
<dbReference type="SUPFAM" id="SSF50939">
    <property type="entry name" value="Sialidases"/>
    <property type="match status" value="1"/>
</dbReference>
<accession>A0A8J3NEU4</accession>
<comment type="catalytic activity">
    <reaction evidence="1">
        <text>Hydrolysis of alpha-(2-&gt;3)-, alpha-(2-&gt;6)-, alpha-(2-&gt;8)- glycosidic linkages of terminal sialic acid residues in oligosaccharides, glycoproteins, glycolipids, colominic acid and synthetic substrates.</text>
        <dbReference type="EC" id="3.2.1.18"/>
    </reaction>
</comment>
<dbReference type="PANTHER" id="PTHR10628">
    <property type="entry name" value="SIALIDASE"/>
    <property type="match status" value="1"/>
</dbReference>
<feature type="domain" description="Sialidase" evidence="5">
    <location>
        <begin position="24"/>
        <end position="327"/>
    </location>
</feature>
<evidence type="ECO:0000256" key="3">
    <source>
        <dbReference type="ARBA" id="ARBA00012733"/>
    </source>
</evidence>
<dbReference type="GO" id="GO:0016020">
    <property type="term" value="C:membrane"/>
    <property type="evidence" value="ECO:0007669"/>
    <property type="project" value="TreeGrafter"/>
</dbReference>
<dbReference type="GO" id="GO:0009313">
    <property type="term" value="P:oligosaccharide catabolic process"/>
    <property type="evidence" value="ECO:0007669"/>
    <property type="project" value="TreeGrafter"/>
</dbReference>
<evidence type="ECO:0000256" key="4">
    <source>
        <dbReference type="SAM" id="MobiDB-lite"/>
    </source>
</evidence>
<comment type="similarity">
    <text evidence="2">Belongs to the glycosyl hydrolase 33 family.</text>
</comment>
<dbReference type="GO" id="GO:0006689">
    <property type="term" value="P:ganglioside catabolic process"/>
    <property type="evidence" value="ECO:0007669"/>
    <property type="project" value="TreeGrafter"/>
</dbReference>
<protein>
    <recommendedName>
        <fullName evidence="3">exo-alpha-sialidase</fullName>
        <ecNumber evidence="3">3.2.1.18</ecNumber>
    </recommendedName>
</protein>
<feature type="region of interest" description="Disordered" evidence="4">
    <location>
        <begin position="333"/>
        <end position="353"/>
    </location>
</feature>
<reference evidence="6" key="1">
    <citation type="submission" date="2021-01" db="EMBL/GenBank/DDBJ databases">
        <title>Whole genome shotgun sequence of Actinocatenispora rupis NBRC 107355.</title>
        <authorList>
            <person name="Komaki H."/>
            <person name="Tamura T."/>
        </authorList>
    </citation>
    <scope>NUCLEOTIDE SEQUENCE</scope>
    <source>
        <strain evidence="6">NBRC 107355</strain>
    </source>
</reference>
<dbReference type="EMBL" id="BOMB01000021">
    <property type="protein sequence ID" value="GID12989.1"/>
    <property type="molecule type" value="Genomic_DNA"/>
</dbReference>
<evidence type="ECO:0000256" key="1">
    <source>
        <dbReference type="ARBA" id="ARBA00000427"/>
    </source>
</evidence>
<sequence>MFDPAGSGYHTFRIPAIVGHRDGLFAFCEGRRYGAGDAGEIDVVLRRSYDGGRSWDPLRVVSTAPGRTCGNPTPVVDPASGDLVLLTVQNPADTTEHAVLRGVDARSGRRVYVQRSADGGDTWSATEDITAQVKPAGWGWYATGPCHAVALAHGPYAGRIVVPANHSALPTDDADPARRNGGHCLLSDDGGRTWRVGFVDRNDGTAVNANESAVAELPDGTLHLNARNHRGTGPARVQAWSTDGGASLTAPYAGIPEVTAPGVQGSVLALPDGRLLLTTPSHPTVRRDLTLYVSDDAGRTWRPGPVLHADMAGYSDLVPLPDGRVGVLYEGGETAPGTVPPAPGEAPATPGGSSFAALRFTTFDLTTV</sequence>
<dbReference type="GO" id="GO:0004308">
    <property type="term" value="F:exo-alpha-sialidase activity"/>
    <property type="evidence" value="ECO:0007669"/>
    <property type="project" value="UniProtKB-EC"/>
</dbReference>
<evidence type="ECO:0000313" key="7">
    <source>
        <dbReference type="Proteomes" id="UP000612808"/>
    </source>
</evidence>
<gene>
    <name evidence="6" type="ORF">Aru02nite_38780</name>
</gene>
<dbReference type="GO" id="GO:0005737">
    <property type="term" value="C:cytoplasm"/>
    <property type="evidence" value="ECO:0007669"/>
    <property type="project" value="TreeGrafter"/>
</dbReference>
<evidence type="ECO:0000259" key="5">
    <source>
        <dbReference type="Pfam" id="PF13088"/>
    </source>
</evidence>